<dbReference type="GO" id="GO:0004867">
    <property type="term" value="F:serine-type endopeptidase inhibitor activity"/>
    <property type="evidence" value="ECO:0007669"/>
    <property type="project" value="InterPro"/>
</dbReference>
<evidence type="ECO:0000313" key="3">
    <source>
        <dbReference type="EMBL" id="KAG8442468.1"/>
    </source>
</evidence>
<dbReference type="FunFam" id="2.30.39.10:FF:000001">
    <property type="entry name" value="Serpin family B member 2"/>
    <property type="match status" value="1"/>
</dbReference>
<comment type="caution">
    <text evidence="3">The sequence shown here is derived from an EMBL/GenBank/DDBJ whole genome shotgun (WGS) entry which is preliminary data.</text>
</comment>
<organism evidence="3 4">
    <name type="scientific">Hymenochirus boettgeri</name>
    <name type="common">Congo dwarf clawed frog</name>
    <dbReference type="NCBI Taxonomy" id="247094"/>
    <lineage>
        <taxon>Eukaryota</taxon>
        <taxon>Metazoa</taxon>
        <taxon>Chordata</taxon>
        <taxon>Craniata</taxon>
        <taxon>Vertebrata</taxon>
        <taxon>Euteleostomi</taxon>
        <taxon>Amphibia</taxon>
        <taxon>Batrachia</taxon>
        <taxon>Anura</taxon>
        <taxon>Pipoidea</taxon>
        <taxon>Pipidae</taxon>
        <taxon>Pipinae</taxon>
        <taxon>Hymenochirus</taxon>
    </lineage>
</organism>
<dbReference type="InterPro" id="IPR042185">
    <property type="entry name" value="Serpin_sf_2"/>
</dbReference>
<dbReference type="PANTHER" id="PTHR11461:SF382">
    <property type="entry name" value="SERPIN B10-LIKE"/>
    <property type="match status" value="1"/>
</dbReference>
<dbReference type="SMART" id="SM00093">
    <property type="entry name" value="SERPIN"/>
    <property type="match status" value="1"/>
</dbReference>
<dbReference type="Gene3D" id="3.30.497.10">
    <property type="entry name" value="Antithrombin, subunit I, domain 2"/>
    <property type="match status" value="1"/>
</dbReference>
<evidence type="ECO:0000313" key="4">
    <source>
        <dbReference type="Proteomes" id="UP000812440"/>
    </source>
</evidence>
<keyword evidence="4" id="KW-1185">Reference proteome</keyword>
<proteinExistence type="inferred from homology"/>
<protein>
    <recommendedName>
        <fullName evidence="2">Serpin domain-containing protein</fullName>
    </recommendedName>
</protein>
<dbReference type="Gene3D" id="2.30.39.10">
    <property type="entry name" value="Alpha-1-antitrypsin, domain 1"/>
    <property type="match status" value="1"/>
</dbReference>
<dbReference type="AlphaFoldDB" id="A0A8T2JFW5"/>
<evidence type="ECO:0000259" key="2">
    <source>
        <dbReference type="SMART" id="SM00093"/>
    </source>
</evidence>
<reference evidence="3" key="1">
    <citation type="thesis" date="2020" institute="ProQuest LLC" country="789 East Eisenhower Parkway, Ann Arbor, MI, USA">
        <title>Comparative Genomics and Chromosome Evolution.</title>
        <authorList>
            <person name="Mudd A.B."/>
        </authorList>
    </citation>
    <scope>NUCLEOTIDE SEQUENCE</scope>
    <source>
        <strain evidence="3">Female2</strain>
        <tissue evidence="3">Blood</tissue>
    </source>
</reference>
<dbReference type="InterPro" id="IPR023796">
    <property type="entry name" value="Serpin_dom"/>
</dbReference>
<feature type="domain" description="Serpin" evidence="2">
    <location>
        <begin position="1"/>
        <end position="299"/>
    </location>
</feature>
<dbReference type="SUPFAM" id="SSF56574">
    <property type="entry name" value="Serpins"/>
    <property type="match status" value="1"/>
</dbReference>
<dbReference type="PANTHER" id="PTHR11461">
    <property type="entry name" value="SERINE PROTEASE INHIBITOR, SERPIN"/>
    <property type="match status" value="1"/>
</dbReference>
<dbReference type="InterPro" id="IPR036186">
    <property type="entry name" value="Serpin_sf"/>
</dbReference>
<sequence length="299" mass="33994">MMNHGNDYQLNIVKKLFGEQTFKFLQSYLDAVNNFYGAPLEMVDFLHNPEITRQQINSWIQQQTKGKIQNLLPEDSVSPNTALAVANTLYFLANWTAPFSERGTTKAPFILTPNEQVIVNMMNNEGIFNTNNINSHGITILELPYGLTKALSMFILLPDNNTVLAKMDKGISYEKLSQWTSSENMNLNHITVQLPRFRMEQRFSLRKILSSLGMSSAFSQVRANFSGMEKFGKLYLSDVYHKTFIEVNEKGTEAASATAGVVSIRSIPDGEFKADRPFHFFIRHNRTKCILLYGKLCKP</sequence>
<dbReference type="Pfam" id="PF00079">
    <property type="entry name" value="Serpin"/>
    <property type="match status" value="1"/>
</dbReference>
<gene>
    <name evidence="3" type="ORF">GDO86_011310</name>
</gene>
<dbReference type="GO" id="GO:0005615">
    <property type="term" value="C:extracellular space"/>
    <property type="evidence" value="ECO:0007669"/>
    <property type="project" value="InterPro"/>
</dbReference>
<dbReference type="Proteomes" id="UP000812440">
    <property type="component" value="Chromosome 6"/>
</dbReference>
<evidence type="ECO:0000256" key="1">
    <source>
        <dbReference type="ARBA" id="ARBA00006426"/>
    </source>
</evidence>
<dbReference type="InterPro" id="IPR042178">
    <property type="entry name" value="Serpin_sf_1"/>
</dbReference>
<dbReference type="OrthoDB" id="671595at2759"/>
<name>A0A8T2JFW5_9PIPI</name>
<accession>A0A8T2JFW5</accession>
<dbReference type="EMBL" id="JAACNH010000005">
    <property type="protein sequence ID" value="KAG8442468.1"/>
    <property type="molecule type" value="Genomic_DNA"/>
</dbReference>
<dbReference type="InterPro" id="IPR000215">
    <property type="entry name" value="Serpin_fam"/>
</dbReference>
<comment type="similarity">
    <text evidence="1">Belongs to the serpin family. Ov-serpin subfamily.</text>
</comment>